<comment type="caution">
    <text evidence="1">The sequence shown here is derived from an EMBL/GenBank/DDBJ whole genome shotgun (WGS) entry which is preliminary data.</text>
</comment>
<protein>
    <submittedName>
        <fullName evidence="1">Uncharacterized protein</fullName>
    </submittedName>
</protein>
<sequence length="132" mass="14384">MRNGGYDDAVKLSRLRWCRFQVAAMLLEGGRRGNLDHEATMTVEEEKGSNNVGLGCDAIVWATSGDGGCLQAAMVEVGAAKVRLRQRKEGATECMVIVEEGSYGVGRETAASNLHYEGSLLAARDLYWQLMQ</sequence>
<organism evidence="1 2">
    <name type="scientific">Ensete ventricosum</name>
    <name type="common">Abyssinian banana</name>
    <name type="synonym">Musa ensete</name>
    <dbReference type="NCBI Taxonomy" id="4639"/>
    <lineage>
        <taxon>Eukaryota</taxon>
        <taxon>Viridiplantae</taxon>
        <taxon>Streptophyta</taxon>
        <taxon>Embryophyta</taxon>
        <taxon>Tracheophyta</taxon>
        <taxon>Spermatophyta</taxon>
        <taxon>Magnoliopsida</taxon>
        <taxon>Liliopsida</taxon>
        <taxon>Zingiberales</taxon>
        <taxon>Musaceae</taxon>
        <taxon>Ensete</taxon>
    </lineage>
</organism>
<evidence type="ECO:0000313" key="1">
    <source>
        <dbReference type="EMBL" id="RRT31854.1"/>
    </source>
</evidence>
<proteinExistence type="predicted"/>
<name>A0A426WX13_ENSVE</name>
<accession>A0A426WX13</accession>
<dbReference type="Proteomes" id="UP000287651">
    <property type="component" value="Unassembled WGS sequence"/>
</dbReference>
<gene>
    <name evidence="1" type="ORF">B296_00050164</name>
</gene>
<dbReference type="AlphaFoldDB" id="A0A426WX13"/>
<evidence type="ECO:0000313" key="2">
    <source>
        <dbReference type="Proteomes" id="UP000287651"/>
    </source>
</evidence>
<reference evidence="1 2" key="1">
    <citation type="journal article" date="2014" name="Agronomy (Basel)">
        <title>A Draft Genome Sequence for Ensete ventricosum, the Drought-Tolerant Tree Against Hunger.</title>
        <authorList>
            <person name="Harrison J."/>
            <person name="Moore K.A."/>
            <person name="Paszkiewicz K."/>
            <person name="Jones T."/>
            <person name="Grant M."/>
            <person name="Ambacheew D."/>
            <person name="Muzemil S."/>
            <person name="Studholme D.J."/>
        </authorList>
    </citation>
    <scope>NUCLEOTIDE SEQUENCE [LARGE SCALE GENOMIC DNA]</scope>
</reference>
<dbReference type="EMBL" id="AMZH03035357">
    <property type="protein sequence ID" value="RRT31854.1"/>
    <property type="molecule type" value="Genomic_DNA"/>
</dbReference>